<evidence type="ECO:0000256" key="6">
    <source>
        <dbReference type="ARBA" id="ARBA00022723"/>
    </source>
</evidence>
<dbReference type="Pfam" id="PF04055">
    <property type="entry name" value="Radical_SAM"/>
    <property type="match status" value="1"/>
</dbReference>
<comment type="function">
    <text evidence="1 10">Activation of pyruvate formate-lyase under anaerobic conditions by generation of an organic free radical, using S-adenosylmethionine and reduced flavodoxin as cosubstrates to produce 5'-deoxy-adenosine.</text>
</comment>
<evidence type="ECO:0000256" key="10">
    <source>
        <dbReference type="RuleBase" id="RU362053"/>
    </source>
</evidence>
<dbReference type="EC" id="1.97.1.4" evidence="10"/>
<dbReference type="PIRSF" id="PIRSF000371">
    <property type="entry name" value="PFL_act_enz"/>
    <property type="match status" value="1"/>
</dbReference>
<dbReference type="InterPro" id="IPR034457">
    <property type="entry name" value="Organic_radical-activating"/>
</dbReference>
<dbReference type="NCBIfam" id="TIGR02493">
    <property type="entry name" value="PFLA"/>
    <property type="match status" value="1"/>
</dbReference>
<dbReference type="InterPro" id="IPR012839">
    <property type="entry name" value="Organic_radical_activase"/>
</dbReference>
<dbReference type="GO" id="GO:0043365">
    <property type="term" value="F:[formate-C-acetyltransferase]-activating enzyme activity"/>
    <property type="evidence" value="ECO:0007669"/>
    <property type="project" value="UniProtKB-EC"/>
</dbReference>
<dbReference type="PROSITE" id="PS51918">
    <property type="entry name" value="RADICAL_SAM"/>
    <property type="match status" value="1"/>
</dbReference>
<dbReference type="PROSITE" id="PS01087">
    <property type="entry name" value="RADICAL_ACTIVATING"/>
    <property type="match status" value="1"/>
</dbReference>
<dbReference type="InterPro" id="IPR013785">
    <property type="entry name" value="Aldolase_TIM"/>
</dbReference>
<dbReference type="PANTHER" id="PTHR30352">
    <property type="entry name" value="PYRUVATE FORMATE-LYASE-ACTIVATING ENZYME"/>
    <property type="match status" value="1"/>
</dbReference>
<name>A0ABU9VY93_9CLOT</name>
<keyword evidence="8 10" id="KW-0408">Iron</keyword>
<keyword evidence="13" id="KW-1185">Reference proteome</keyword>
<feature type="domain" description="Radical SAM core" evidence="11">
    <location>
        <begin position="15"/>
        <end position="237"/>
    </location>
</feature>
<comment type="cofactor">
    <cofactor evidence="10">
        <name>[4Fe-4S] cluster</name>
        <dbReference type="ChEBI" id="CHEBI:49883"/>
    </cofactor>
    <text evidence="10">Binds 1 [4Fe-4S] cluster. The cluster is coordinated with 3 cysteines and an exchangeable S-adenosyl-L-methionine.</text>
</comment>
<dbReference type="Proteomes" id="UP001407405">
    <property type="component" value="Unassembled WGS sequence"/>
</dbReference>
<keyword evidence="9 10" id="KW-0411">Iron-sulfur</keyword>
<dbReference type="SFLD" id="SFLDG01067">
    <property type="entry name" value="SPASM/twitch_domain_containing"/>
    <property type="match status" value="1"/>
</dbReference>
<keyword evidence="5 10" id="KW-0949">S-adenosyl-L-methionine</keyword>
<proteinExistence type="inferred from homology"/>
<comment type="subcellular location">
    <subcellularLocation>
        <location evidence="10">Cytoplasm</location>
    </subcellularLocation>
</comment>
<reference evidence="12 13" key="1">
    <citation type="submission" date="2024-04" db="EMBL/GenBank/DDBJ databases">
        <title>Genome sequencing and metabolic network reconstruction of aminoacids and betaine degradation by Anoxynatronum sibiricum.</title>
        <authorList>
            <person name="Detkova E.N."/>
            <person name="Boltjanskaja Y.V."/>
            <person name="Mardanov A.V."/>
            <person name="Kevbrin V."/>
        </authorList>
    </citation>
    <scope>NUCLEOTIDE SEQUENCE [LARGE SCALE GENOMIC DNA]</scope>
    <source>
        <strain evidence="12 13">Z-7981</strain>
    </source>
</reference>
<dbReference type="CDD" id="cd01335">
    <property type="entry name" value="Radical_SAM"/>
    <property type="match status" value="1"/>
</dbReference>
<evidence type="ECO:0000313" key="13">
    <source>
        <dbReference type="Proteomes" id="UP001407405"/>
    </source>
</evidence>
<evidence type="ECO:0000256" key="4">
    <source>
        <dbReference type="ARBA" id="ARBA00022485"/>
    </source>
</evidence>
<keyword evidence="10" id="KW-0963">Cytoplasm</keyword>
<evidence type="ECO:0000256" key="9">
    <source>
        <dbReference type="ARBA" id="ARBA00023014"/>
    </source>
</evidence>
<dbReference type="InterPro" id="IPR007197">
    <property type="entry name" value="rSAM"/>
</dbReference>
<sequence>MLQGMIHSIETMGLVDGPGIRTVFFLQGCPLRCSYCHNPDSQKTCGGNLMTPQEVVALARRYRPYHQSTGGGVTFSGGEPLMQGEFLSQCLTLLKADRFHTAIDTSGFGPEKWMDSILTNTDCVLMDLKATDSETHLKLTGKPMTGRLPFWRRLQAFQREVWIRHVVVPGFTNNHHAIDALFHQACQIKTVEKIELLPYHKHGSEKYALLGLEDPLADTPAMDGPQTRQWEIQLMDRLAAFKAKQPANAPMVPKAS</sequence>
<keyword evidence="6 10" id="KW-0479">Metal-binding</keyword>
<accession>A0ABU9VY93</accession>
<evidence type="ECO:0000313" key="12">
    <source>
        <dbReference type="EMBL" id="MEN1762089.1"/>
    </source>
</evidence>
<dbReference type="InterPro" id="IPR058240">
    <property type="entry name" value="rSAM_sf"/>
</dbReference>
<dbReference type="EMBL" id="JBCITM010000028">
    <property type="protein sequence ID" value="MEN1762089.1"/>
    <property type="molecule type" value="Genomic_DNA"/>
</dbReference>
<keyword evidence="12" id="KW-0670">Pyruvate</keyword>
<protein>
    <recommendedName>
        <fullName evidence="3 10">Pyruvate formate-lyase-activating enzyme</fullName>
        <ecNumber evidence="10">1.97.1.4</ecNumber>
    </recommendedName>
</protein>
<keyword evidence="4 10" id="KW-0004">4Fe-4S</keyword>
<comment type="catalytic activity">
    <reaction evidence="10">
        <text>glycyl-[formate C-acetyltransferase] + reduced [flavodoxin] + S-adenosyl-L-methionine = glycin-2-yl radical-[formate C-acetyltransferase] + semiquinone [flavodoxin] + 5'-deoxyadenosine + L-methionine + H(+)</text>
        <dbReference type="Rhea" id="RHEA:19225"/>
        <dbReference type="Rhea" id="RHEA-COMP:10622"/>
        <dbReference type="Rhea" id="RHEA-COMP:12190"/>
        <dbReference type="Rhea" id="RHEA-COMP:12191"/>
        <dbReference type="Rhea" id="RHEA-COMP:14480"/>
        <dbReference type="ChEBI" id="CHEBI:15378"/>
        <dbReference type="ChEBI" id="CHEBI:17319"/>
        <dbReference type="ChEBI" id="CHEBI:29947"/>
        <dbReference type="ChEBI" id="CHEBI:32722"/>
        <dbReference type="ChEBI" id="CHEBI:57618"/>
        <dbReference type="ChEBI" id="CHEBI:57844"/>
        <dbReference type="ChEBI" id="CHEBI:59789"/>
        <dbReference type="ChEBI" id="CHEBI:140311"/>
        <dbReference type="EC" id="1.97.1.4"/>
    </reaction>
</comment>
<evidence type="ECO:0000256" key="5">
    <source>
        <dbReference type="ARBA" id="ARBA00022691"/>
    </source>
</evidence>
<dbReference type="PANTHER" id="PTHR30352:SF5">
    <property type="entry name" value="PYRUVATE FORMATE-LYASE 1-ACTIVATING ENZYME"/>
    <property type="match status" value="1"/>
</dbReference>
<dbReference type="SFLD" id="SFLDS00029">
    <property type="entry name" value="Radical_SAM"/>
    <property type="match status" value="1"/>
</dbReference>
<dbReference type="InterPro" id="IPR012838">
    <property type="entry name" value="PFL1_activating"/>
</dbReference>
<evidence type="ECO:0000256" key="8">
    <source>
        <dbReference type="ARBA" id="ARBA00023004"/>
    </source>
</evidence>
<evidence type="ECO:0000259" key="11">
    <source>
        <dbReference type="PROSITE" id="PS51918"/>
    </source>
</evidence>
<comment type="similarity">
    <text evidence="2 10">Belongs to the organic radical-activating enzymes family.</text>
</comment>
<evidence type="ECO:0000256" key="2">
    <source>
        <dbReference type="ARBA" id="ARBA00009777"/>
    </source>
</evidence>
<dbReference type="RefSeq" id="WP_343187373.1">
    <property type="nucleotide sequence ID" value="NZ_JBCITM010000028.1"/>
</dbReference>
<evidence type="ECO:0000256" key="3">
    <source>
        <dbReference type="ARBA" id="ARBA00021356"/>
    </source>
</evidence>
<keyword evidence="7 10" id="KW-0560">Oxidoreductase</keyword>
<dbReference type="InterPro" id="IPR001989">
    <property type="entry name" value="Radical_activat_CS"/>
</dbReference>
<dbReference type="SUPFAM" id="SSF102114">
    <property type="entry name" value="Radical SAM enzymes"/>
    <property type="match status" value="1"/>
</dbReference>
<organism evidence="12 13">
    <name type="scientific">Anoxynatronum sibiricum</name>
    <dbReference type="NCBI Taxonomy" id="210623"/>
    <lineage>
        <taxon>Bacteria</taxon>
        <taxon>Bacillati</taxon>
        <taxon>Bacillota</taxon>
        <taxon>Clostridia</taxon>
        <taxon>Eubacteriales</taxon>
        <taxon>Clostridiaceae</taxon>
        <taxon>Anoxynatronum</taxon>
    </lineage>
</organism>
<dbReference type="Gene3D" id="3.20.20.70">
    <property type="entry name" value="Aldolase class I"/>
    <property type="match status" value="1"/>
</dbReference>
<gene>
    <name evidence="12" type="primary">pflA</name>
    <name evidence="12" type="ORF">AAIG11_16490</name>
</gene>
<evidence type="ECO:0000256" key="1">
    <source>
        <dbReference type="ARBA" id="ARBA00003141"/>
    </source>
</evidence>
<comment type="caution">
    <text evidence="12">The sequence shown here is derived from an EMBL/GenBank/DDBJ whole genome shotgun (WGS) entry which is preliminary data.</text>
</comment>
<dbReference type="SFLD" id="SFLDG01066">
    <property type="entry name" value="organic_radical-activating_enz"/>
    <property type="match status" value="1"/>
</dbReference>
<evidence type="ECO:0000256" key="7">
    <source>
        <dbReference type="ARBA" id="ARBA00023002"/>
    </source>
</evidence>